<evidence type="ECO:0000256" key="8">
    <source>
        <dbReference type="ARBA" id="ARBA00048668"/>
    </source>
</evidence>
<gene>
    <name evidence="11" type="ORF">SAMN04489806_3163</name>
</gene>
<dbReference type="Pfam" id="PF17767">
    <property type="entry name" value="NAPRTase_N"/>
    <property type="match status" value="1"/>
</dbReference>
<keyword evidence="7 9" id="KW-0808">Transferase</keyword>
<dbReference type="GO" id="GO:0005829">
    <property type="term" value="C:cytosol"/>
    <property type="evidence" value="ECO:0007669"/>
    <property type="project" value="TreeGrafter"/>
</dbReference>
<sequence>MDTSTALHTDRYELTMLEAAIKHGTADRRCMFEAFGRRLPGARRFGVVGGIGRLLTAISEFRFTDVELDWLAANDVVGAATIDWLADYRFRGDIWGYREGEAYFPESPILIVESSFAEGVLLETLILSILNYDSAVATAATRMVTAARGRPLAEMGSRRAHEDAAVAAARAAFIAGFDATSNLEAGRAWGVPTMGTAAHSFTLLHDSEEEAFRAQVVASGPGTTLLVDTYDIAAGVETAIRVAGPELGAIRLDSGDLPTLVLQVRAQLDGLGARNTKITVTNDLDEYAIATLATVPVDSYGVGTSLVTGSGSPAAGLVYKLVAHEGDDGSWVPVAKASAGKASIGGRKFATRRRDGNGVAVEERVYVGLGPEDAHGIPAAERPLLVPLIENGFVDEHHTGAEGTLRAREHHAAVRKELPADAFRLGRGDPALPTVIAD</sequence>
<dbReference type="Proteomes" id="UP000199183">
    <property type="component" value="Unassembled WGS sequence"/>
</dbReference>
<keyword evidence="11" id="KW-0328">Glycosyltransferase</keyword>
<dbReference type="AlphaFoldDB" id="A0A1H4TCP3"/>
<evidence type="ECO:0000256" key="5">
    <source>
        <dbReference type="ARBA" id="ARBA00022598"/>
    </source>
</evidence>
<evidence type="ECO:0000256" key="6">
    <source>
        <dbReference type="ARBA" id="ARBA00022642"/>
    </source>
</evidence>
<comment type="pathway">
    <text evidence="1 9">Cofactor biosynthesis; NAD(+) biosynthesis; nicotinate D-ribonucleotide from nicotinate: step 1/1.</text>
</comment>
<dbReference type="InterPro" id="IPR006405">
    <property type="entry name" value="Nic_PRibTrfase_pncB"/>
</dbReference>
<reference evidence="11 12" key="1">
    <citation type="submission" date="2016-10" db="EMBL/GenBank/DDBJ databases">
        <authorList>
            <person name="de Groot N.N."/>
        </authorList>
    </citation>
    <scope>NUCLEOTIDE SEQUENCE [LARGE SCALE GENOMIC DNA]</scope>
    <source>
        <strain evidence="11 12">DSM 21799</strain>
    </source>
</reference>
<name>A0A1H4TCP3_9MICO</name>
<dbReference type="SUPFAM" id="SSF54675">
    <property type="entry name" value="Nicotinate/Quinolinate PRTase N-terminal domain-like"/>
    <property type="match status" value="1"/>
</dbReference>
<comment type="similarity">
    <text evidence="2 9">Belongs to the NAPRTase family.</text>
</comment>
<keyword evidence="12" id="KW-1185">Reference proteome</keyword>
<dbReference type="EMBL" id="FNRY01000002">
    <property type="protein sequence ID" value="SEC53911.1"/>
    <property type="molecule type" value="Genomic_DNA"/>
</dbReference>
<organism evidence="11 12">
    <name type="scientific">Paramicrobacterium humi</name>
    <dbReference type="NCBI Taxonomy" id="640635"/>
    <lineage>
        <taxon>Bacteria</taxon>
        <taxon>Bacillati</taxon>
        <taxon>Actinomycetota</taxon>
        <taxon>Actinomycetes</taxon>
        <taxon>Micrococcales</taxon>
        <taxon>Microbacteriaceae</taxon>
        <taxon>Paramicrobacterium</taxon>
    </lineage>
</organism>
<dbReference type="Gene3D" id="3.20.140.10">
    <property type="entry name" value="nicotinate phosphoribosyltransferase"/>
    <property type="match status" value="1"/>
</dbReference>
<dbReference type="PANTHER" id="PTHR11098:SF8">
    <property type="entry name" value="NICOTINATE PHOSPHORIBOSYLTRANSFERASE PNCB1"/>
    <property type="match status" value="1"/>
</dbReference>
<dbReference type="NCBIfam" id="TIGR01513">
    <property type="entry name" value="NAPRTase_put"/>
    <property type="match status" value="1"/>
</dbReference>
<dbReference type="OrthoDB" id="9770610at2"/>
<dbReference type="InterPro" id="IPR013785">
    <property type="entry name" value="Aldolase_TIM"/>
</dbReference>
<accession>A0A1H4TCP3</accession>
<keyword evidence="5 9" id="KW-0436">Ligase</keyword>
<evidence type="ECO:0000256" key="3">
    <source>
        <dbReference type="ARBA" id="ARBA00013236"/>
    </source>
</evidence>
<evidence type="ECO:0000256" key="1">
    <source>
        <dbReference type="ARBA" id="ARBA00004952"/>
    </source>
</evidence>
<dbReference type="NCBIfam" id="NF006698">
    <property type="entry name" value="PRK09243.1-5"/>
    <property type="match status" value="1"/>
</dbReference>
<evidence type="ECO:0000256" key="4">
    <source>
        <dbReference type="ARBA" id="ARBA00022553"/>
    </source>
</evidence>
<dbReference type="SUPFAM" id="SSF51690">
    <property type="entry name" value="Nicotinate/Quinolinate PRTase C-terminal domain-like"/>
    <property type="match status" value="1"/>
</dbReference>
<dbReference type="PANTHER" id="PTHR11098">
    <property type="entry name" value="NICOTINATE PHOSPHORIBOSYLTRANSFERASE"/>
    <property type="match status" value="1"/>
</dbReference>
<dbReference type="GO" id="GO:0034355">
    <property type="term" value="P:NAD+ biosynthetic process via the salvage pathway"/>
    <property type="evidence" value="ECO:0007669"/>
    <property type="project" value="TreeGrafter"/>
</dbReference>
<dbReference type="InterPro" id="IPR036068">
    <property type="entry name" value="Nicotinate_pribotase-like_C"/>
</dbReference>
<protein>
    <recommendedName>
        <fullName evidence="3 9">Nicotinate phosphoribosyltransferase</fullName>
        <ecNumber evidence="3 9">6.3.4.21</ecNumber>
    </recommendedName>
</protein>
<dbReference type="GO" id="GO:0016757">
    <property type="term" value="F:glycosyltransferase activity"/>
    <property type="evidence" value="ECO:0007669"/>
    <property type="project" value="UniProtKB-KW"/>
</dbReference>
<comment type="PTM">
    <text evidence="9">Transiently phosphorylated on a His residue during the reaction cycle. Phosphorylation strongly increases the affinity for substrates and increases the rate of nicotinate D-ribonucleotide production. Dephosphorylation regenerates the low-affinity form of the enzyme, leading to product release.</text>
</comment>
<evidence type="ECO:0000256" key="2">
    <source>
        <dbReference type="ARBA" id="ARBA00010897"/>
    </source>
</evidence>
<keyword evidence="4" id="KW-0597">Phosphoprotein</keyword>
<dbReference type="InterPro" id="IPR040727">
    <property type="entry name" value="NAPRTase_N"/>
</dbReference>
<dbReference type="UniPathway" id="UPA00253">
    <property type="reaction ID" value="UER00457"/>
</dbReference>
<dbReference type="PIRSF" id="PIRSF000484">
    <property type="entry name" value="NAPRT"/>
    <property type="match status" value="1"/>
</dbReference>
<dbReference type="Gene3D" id="3.20.20.70">
    <property type="entry name" value="Aldolase class I"/>
    <property type="match status" value="1"/>
</dbReference>
<evidence type="ECO:0000313" key="11">
    <source>
        <dbReference type="EMBL" id="SEC53911.1"/>
    </source>
</evidence>
<dbReference type="GO" id="GO:0004516">
    <property type="term" value="F:nicotinate phosphoribosyltransferase activity"/>
    <property type="evidence" value="ECO:0007669"/>
    <property type="project" value="UniProtKB-UniRule"/>
</dbReference>
<dbReference type="EC" id="6.3.4.21" evidence="3 9"/>
<comment type="function">
    <text evidence="9">Catalyzes the first step in the biosynthesis of NAD from nicotinic acid, the ATP-dependent synthesis of beta-nicotinate D-ribonucleotide from nicotinate and 5-phospho-D-ribose 1-phosphate.</text>
</comment>
<keyword evidence="6 9" id="KW-0662">Pyridine nucleotide biosynthesis</keyword>
<proteinExistence type="inferred from homology"/>
<comment type="catalytic activity">
    <reaction evidence="8 9">
        <text>5-phospho-alpha-D-ribose 1-diphosphate + nicotinate + ATP + H2O = nicotinate beta-D-ribonucleotide + ADP + phosphate + diphosphate</text>
        <dbReference type="Rhea" id="RHEA:36163"/>
        <dbReference type="ChEBI" id="CHEBI:15377"/>
        <dbReference type="ChEBI" id="CHEBI:30616"/>
        <dbReference type="ChEBI" id="CHEBI:32544"/>
        <dbReference type="ChEBI" id="CHEBI:33019"/>
        <dbReference type="ChEBI" id="CHEBI:43474"/>
        <dbReference type="ChEBI" id="CHEBI:57502"/>
        <dbReference type="ChEBI" id="CHEBI:58017"/>
        <dbReference type="ChEBI" id="CHEBI:456216"/>
        <dbReference type="EC" id="6.3.4.21"/>
    </reaction>
</comment>
<evidence type="ECO:0000256" key="7">
    <source>
        <dbReference type="ARBA" id="ARBA00022679"/>
    </source>
</evidence>
<evidence type="ECO:0000259" key="10">
    <source>
        <dbReference type="Pfam" id="PF17767"/>
    </source>
</evidence>
<dbReference type="InterPro" id="IPR007229">
    <property type="entry name" value="Nic_PRibTrfase-Fam"/>
</dbReference>
<evidence type="ECO:0000313" key="12">
    <source>
        <dbReference type="Proteomes" id="UP000199183"/>
    </source>
</evidence>
<feature type="domain" description="Nicotinate phosphoribosyltransferase N-terminal" evidence="10">
    <location>
        <begin position="7"/>
        <end position="131"/>
    </location>
</feature>
<dbReference type="STRING" id="640635.SAMN04489806_3163"/>
<dbReference type="RefSeq" id="WP_091187650.1">
    <property type="nucleotide sequence ID" value="NZ_FNRY01000002.1"/>
</dbReference>
<evidence type="ECO:0000256" key="9">
    <source>
        <dbReference type="RuleBase" id="RU365100"/>
    </source>
</evidence>